<dbReference type="EMBL" id="KY283638">
    <property type="protein sequence ID" value="AST36297.1"/>
    <property type="molecule type" value="mRNA"/>
</dbReference>
<evidence type="ECO:0000256" key="4">
    <source>
        <dbReference type="ARBA" id="ARBA00022692"/>
    </source>
</evidence>
<dbReference type="InterPro" id="IPR004117">
    <property type="entry name" value="7tm6_olfct_rcpt"/>
</dbReference>
<keyword evidence="4 10" id="KW-0812">Transmembrane</keyword>
<proteinExistence type="evidence at transcript level"/>
<feature type="transmembrane region" description="Helical" evidence="10">
    <location>
        <begin position="390"/>
        <end position="411"/>
    </location>
</feature>
<dbReference type="Pfam" id="PF02949">
    <property type="entry name" value="7tm_6"/>
    <property type="match status" value="1"/>
</dbReference>
<comment type="caution">
    <text evidence="10">Lacks conserved residue(s) required for the propagation of feature annotation.</text>
</comment>
<feature type="transmembrane region" description="Helical" evidence="10">
    <location>
        <begin position="135"/>
        <end position="157"/>
    </location>
</feature>
<evidence type="ECO:0000256" key="5">
    <source>
        <dbReference type="ARBA" id="ARBA00022725"/>
    </source>
</evidence>
<evidence type="ECO:0000313" key="11">
    <source>
        <dbReference type="EMBL" id="AST36297.1"/>
    </source>
</evidence>
<gene>
    <name evidence="11" type="primary">OR</name>
</gene>
<accession>A0A223HD38</accession>
<dbReference type="PANTHER" id="PTHR21137">
    <property type="entry name" value="ODORANT RECEPTOR"/>
    <property type="match status" value="1"/>
</dbReference>
<keyword evidence="8 10" id="KW-0675">Receptor</keyword>
<dbReference type="GO" id="GO:0005886">
    <property type="term" value="C:plasma membrane"/>
    <property type="evidence" value="ECO:0007669"/>
    <property type="project" value="UniProtKB-SubCell"/>
</dbReference>
<dbReference type="PANTHER" id="PTHR21137:SF35">
    <property type="entry name" value="ODORANT RECEPTOR 19A-RELATED"/>
    <property type="match status" value="1"/>
</dbReference>
<feature type="transmembrane region" description="Helical" evidence="10">
    <location>
        <begin position="45"/>
        <end position="65"/>
    </location>
</feature>
<dbReference type="GO" id="GO:0005549">
    <property type="term" value="F:odorant binding"/>
    <property type="evidence" value="ECO:0007669"/>
    <property type="project" value="InterPro"/>
</dbReference>
<protein>
    <recommendedName>
        <fullName evidence="10">Odorant receptor</fullName>
    </recommendedName>
</protein>
<keyword evidence="5 10" id="KW-0552">Olfaction</keyword>
<comment type="subcellular location">
    <subcellularLocation>
        <location evidence="1 10">Cell membrane</location>
        <topology evidence="1 10">Multi-pass membrane protein</topology>
    </subcellularLocation>
</comment>
<dbReference type="GO" id="GO:0007165">
    <property type="term" value="P:signal transduction"/>
    <property type="evidence" value="ECO:0007669"/>
    <property type="project" value="UniProtKB-KW"/>
</dbReference>
<keyword evidence="7 10" id="KW-0472">Membrane</keyword>
<name>A0A223HD38_9NEOP</name>
<evidence type="ECO:0000256" key="6">
    <source>
        <dbReference type="ARBA" id="ARBA00022989"/>
    </source>
</evidence>
<keyword evidence="6 10" id="KW-1133">Transmembrane helix</keyword>
<keyword evidence="3 10" id="KW-0716">Sensory transduction</keyword>
<evidence type="ECO:0000256" key="7">
    <source>
        <dbReference type="ARBA" id="ARBA00023136"/>
    </source>
</evidence>
<comment type="similarity">
    <text evidence="10">Belongs to the insect chemoreceptor superfamily. Heteromeric odorant receptor channel (TC 1.A.69) family.</text>
</comment>
<dbReference type="GO" id="GO:0004984">
    <property type="term" value="F:olfactory receptor activity"/>
    <property type="evidence" value="ECO:0007669"/>
    <property type="project" value="InterPro"/>
</dbReference>
<evidence type="ECO:0000256" key="1">
    <source>
        <dbReference type="ARBA" id="ARBA00004651"/>
    </source>
</evidence>
<evidence type="ECO:0000256" key="10">
    <source>
        <dbReference type="RuleBase" id="RU351113"/>
    </source>
</evidence>
<evidence type="ECO:0000256" key="8">
    <source>
        <dbReference type="ARBA" id="ARBA00023170"/>
    </source>
</evidence>
<keyword evidence="9 10" id="KW-0807">Transducer</keyword>
<keyword evidence="2" id="KW-1003">Cell membrane</keyword>
<reference evidence="11" key="1">
    <citation type="journal article" date="2017" name="Sci. Rep.">
        <title>Antennal transcriptomes of three tortricid moths reveal putative conserved chemosensory receptors for social and habitat olfactory cues.</title>
        <authorList>
            <person name="Gonzalez F."/>
            <person name="Witzgall P."/>
            <person name="Walker W.B."/>
        </authorList>
    </citation>
    <scope>NUCLEOTIDE SEQUENCE</scope>
</reference>
<organism evidence="11">
    <name type="scientific">Cydia fagiglandana</name>
    <dbReference type="NCBI Taxonomy" id="1458189"/>
    <lineage>
        <taxon>Eukaryota</taxon>
        <taxon>Metazoa</taxon>
        <taxon>Ecdysozoa</taxon>
        <taxon>Arthropoda</taxon>
        <taxon>Hexapoda</taxon>
        <taxon>Insecta</taxon>
        <taxon>Pterygota</taxon>
        <taxon>Neoptera</taxon>
        <taxon>Endopterygota</taxon>
        <taxon>Lepidoptera</taxon>
        <taxon>Glossata</taxon>
        <taxon>Ditrysia</taxon>
        <taxon>Tortricoidea</taxon>
        <taxon>Tortricidae</taxon>
        <taxon>Olethreutinae</taxon>
        <taxon>Grapholitini</taxon>
        <taxon>Cydia</taxon>
    </lineage>
</organism>
<sequence length="420" mass="48660">MQSSVTKNVFKLGYMRKVRAVLNTIAQWPNATFGKLHRRARILEAYKYVIPVAQLLALIPVLLYLKKYITTINFIDKGQVYCNIFLTALFLQRASLPFQKGYQNTVKKFCLEFHLNHYEYKSEFAKKETRKVNTLCKYVTGIILCQLYAGILLYNFVPLTLNIYMGMFSTPVPENKTFVHSVDYLLPFDAYTDARGYLVIFFFNWFPSYNIPTAMCSYDLLIFIMVFHISGHLNILSHSLKTFPQPKVVSTEQTRLYNIQEDNKEMFRALKGAIDYHRVIKKFMTEMTETFDVTLCSYLAFHQVMCCLMLLECSTMDPKALGKYGILGGVIFQQLIQTSVVFELIHSKTETLGDQVYSIAWEDMDIKNKKLFLMFLNHVQKPFGMKACGIVNVGVLTMSAILRTSFSYFIMLRTLSNQEK</sequence>
<evidence type="ECO:0000256" key="9">
    <source>
        <dbReference type="ARBA" id="ARBA00023224"/>
    </source>
</evidence>
<evidence type="ECO:0000256" key="3">
    <source>
        <dbReference type="ARBA" id="ARBA00022606"/>
    </source>
</evidence>
<feature type="transmembrane region" description="Helical" evidence="10">
    <location>
        <begin position="211"/>
        <end position="231"/>
    </location>
</feature>
<dbReference type="AlphaFoldDB" id="A0A223HD38"/>
<evidence type="ECO:0000256" key="2">
    <source>
        <dbReference type="ARBA" id="ARBA00022475"/>
    </source>
</evidence>